<protein>
    <submittedName>
        <fullName evidence="1">Uncharacterized protein</fullName>
    </submittedName>
</protein>
<evidence type="ECO:0000313" key="1">
    <source>
        <dbReference type="EMBL" id="XCP95881.1"/>
    </source>
</evidence>
<gene>
    <name evidence="1" type="ORF">ABXS70_03970</name>
</gene>
<dbReference type="AlphaFoldDB" id="A0AAU8NDW4"/>
<dbReference type="EMBL" id="CP159992">
    <property type="protein sequence ID" value="XCP95881.1"/>
    <property type="molecule type" value="Genomic_DNA"/>
</dbReference>
<sequence>MGEASVFIKRLPDIGECERIFKAAAMMDAILMPEWEYRYYSYNAQWDKGEQMASMRDGEGDHYFAWFDSGSLIIKGYDKAYASLHKNRLGDVLKGVPAVFNAFLHEPAFMMDQTTFCIWNEAGKNGWASSQQLTDEACVLIEILAGGAVYYHAWAQRIMRSNWI</sequence>
<reference evidence="1" key="1">
    <citation type="submission" date="2024-05" db="EMBL/GenBank/DDBJ databases">
        <title>Draft genome assemblies of 36 bacteria isolated from hibernating arctic ground squirrels.</title>
        <authorList>
            <person name="McKee H."/>
            <person name="Mullen L."/>
            <person name="Drown D.M."/>
            <person name="Duddleston K.N."/>
        </authorList>
    </citation>
    <scope>NUCLEOTIDE SEQUENCE</scope>
    <source>
        <strain evidence="1">AN1007</strain>
    </source>
</reference>
<dbReference type="RefSeq" id="WP_366294002.1">
    <property type="nucleotide sequence ID" value="NZ_CP159992.1"/>
</dbReference>
<proteinExistence type="predicted"/>
<name>A0AAU8NDW4_9BACL</name>
<organism evidence="1">
    <name type="scientific">Paenibacillus sp. AN1007</name>
    <dbReference type="NCBI Taxonomy" id="3151385"/>
    <lineage>
        <taxon>Bacteria</taxon>
        <taxon>Bacillati</taxon>
        <taxon>Bacillota</taxon>
        <taxon>Bacilli</taxon>
        <taxon>Bacillales</taxon>
        <taxon>Paenibacillaceae</taxon>
        <taxon>Paenibacillus</taxon>
    </lineage>
</organism>
<accession>A0AAU8NDW4</accession>